<evidence type="ECO:0000259" key="14">
    <source>
        <dbReference type="PROSITE" id="PS51546"/>
    </source>
</evidence>
<feature type="domain" description="PI3K-RBD" evidence="14">
    <location>
        <begin position="26"/>
        <end position="115"/>
    </location>
</feature>
<evidence type="ECO:0000259" key="10">
    <source>
        <dbReference type="PROSITE" id="PS50004"/>
    </source>
</evidence>
<protein>
    <submittedName>
        <fullName evidence="16">Uncharacterized protein</fullName>
    </submittedName>
</protein>
<evidence type="ECO:0000256" key="7">
    <source>
        <dbReference type="ARBA" id="ARBA00029297"/>
    </source>
</evidence>
<dbReference type="STRING" id="307972.A0A2G8KGC0"/>
<proteinExistence type="inferred from homology"/>
<feature type="domain" description="C2" evidence="10">
    <location>
        <begin position="1319"/>
        <end position="1444"/>
    </location>
</feature>
<dbReference type="Gene3D" id="3.10.20.90">
    <property type="entry name" value="Phosphatidylinositol 3-kinase Catalytic Subunit, Chain A, domain 1"/>
    <property type="match status" value="1"/>
</dbReference>
<dbReference type="Gene3D" id="2.60.40.150">
    <property type="entry name" value="C2 domain"/>
    <property type="match status" value="2"/>
</dbReference>
<dbReference type="Proteomes" id="UP000230750">
    <property type="component" value="Unassembled WGS sequence"/>
</dbReference>
<dbReference type="GO" id="GO:0005886">
    <property type="term" value="C:plasma membrane"/>
    <property type="evidence" value="ECO:0007669"/>
    <property type="project" value="TreeGrafter"/>
</dbReference>
<evidence type="ECO:0000256" key="5">
    <source>
        <dbReference type="ARBA" id="ARBA00023098"/>
    </source>
</evidence>
<dbReference type="InterPro" id="IPR029071">
    <property type="entry name" value="Ubiquitin-like_domsf"/>
</dbReference>
<evidence type="ECO:0000256" key="9">
    <source>
        <dbReference type="SAM" id="MobiDB-lite"/>
    </source>
</evidence>
<dbReference type="GO" id="GO:0048015">
    <property type="term" value="P:phosphatidylinositol-mediated signaling"/>
    <property type="evidence" value="ECO:0007669"/>
    <property type="project" value="TreeGrafter"/>
</dbReference>
<gene>
    <name evidence="16" type="ORF">BSL78_16099</name>
</gene>
<dbReference type="GO" id="GO:0005737">
    <property type="term" value="C:cytoplasm"/>
    <property type="evidence" value="ECO:0007669"/>
    <property type="project" value="TreeGrafter"/>
</dbReference>
<feature type="domain" description="PI3K/PI4K catalytic" evidence="12">
    <location>
        <begin position="686"/>
        <end position="1033"/>
    </location>
</feature>
<dbReference type="PROSITE" id="PS51545">
    <property type="entry name" value="PIK_HELICAL"/>
    <property type="match status" value="1"/>
</dbReference>
<dbReference type="GO" id="GO:0005524">
    <property type="term" value="F:ATP binding"/>
    <property type="evidence" value="ECO:0007669"/>
    <property type="project" value="UniProtKB-KW"/>
</dbReference>
<evidence type="ECO:0000256" key="6">
    <source>
        <dbReference type="ARBA" id="ARBA00023985"/>
    </source>
</evidence>
<keyword evidence="3" id="KW-0418">Kinase</keyword>
<evidence type="ECO:0000256" key="8">
    <source>
        <dbReference type="PROSITE-ProRule" id="PRU00880"/>
    </source>
</evidence>
<evidence type="ECO:0000259" key="13">
    <source>
        <dbReference type="PROSITE" id="PS51545"/>
    </source>
</evidence>
<dbReference type="InterPro" id="IPR036871">
    <property type="entry name" value="PX_dom_sf"/>
</dbReference>
<dbReference type="Gene3D" id="1.25.40.70">
    <property type="entry name" value="Phosphatidylinositol 3-kinase, accessory domain (PIK)"/>
    <property type="match status" value="1"/>
</dbReference>
<keyword evidence="1" id="KW-0808">Transferase</keyword>
<dbReference type="SUPFAM" id="SSF48371">
    <property type="entry name" value="ARM repeat"/>
    <property type="match status" value="1"/>
</dbReference>
<dbReference type="SMART" id="SM00239">
    <property type="entry name" value="C2"/>
    <property type="match status" value="1"/>
</dbReference>
<dbReference type="CDD" id="cd06883">
    <property type="entry name" value="PX_PI3K_C2"/>
    <property type="match status" value="1"/>
</dbReference>
<dbReference type="Pfam" id="PF00787">
    <property type="entry name" value="PX"/>
    <property type="match status" value="1"/>
</dbReference>
<dbReference type="InterPro" id="IPR002420">
    <property type="entry name" value="PI3K-type_C2_dom"/>
</dbReference>
<evidence type="ECO:0000256" key="4">
    <source>
        <dbReference type="ARBA" id="ARBA00022840"/>
    </source>
</evidence>
<dbReference type="CDD" id="cd04012">
    <property type="entry name" value="C2A_PI3K_class_II"/>
    <property type="match status" value="1"/>
</dbReference>
<comment type="caution">
    <text evidence="16">The sequence shown here is derived from an EMBL/GenBank/DDBJ whole genome shotgun (WGS) entry which is preliminary data.</text>
</comment>
<dbReference type="PROSITE" id="PS51547">
    <property type="entry name" value="C2_PI3K"/>
    <property type="match status" value="1"/>
</dbReference>
<feature type="domain" description="C2 PI3K-type" evidence="15">
    <location>
        <begin position="262"/>
        <end position="413"/>
    </location>
</feature>
<dbReference type="Pfam" id="PF00792">
    <property type="entry name" value="PI3K_C2"/>
    <property type="match status" value="1"/>
</dbReference>
<evidence type="ECO:0000259" key="15">
    <source>
        <dbReference type="PROSITE" id="PS51547"/>
    </source>
</evidence>
<dbReference type="PROSITE" id="PS50004">
    <property type="entry name" value="C2"/>
    <property type="match status" value="1"/>
</dbReference>
<dbReference type="Gene3D" id="3.30.1520.10">
    <property type="entry name" value="Phox-like domain"/>
    <property type="match status" value="1"/>
</dbReference>
<dbReference type="SUPFAM" id="SSF49562">
    <property type="entry name" value="C2 domain (Calcium/lipid-binding domain, CaLB)"/>
    <property type="match status" value="2"/>
</dbReference>
<dbReference type="SMART" id="SM00146">
    <property type="entry name" value="PI3Kc"/>
    <property type="match status" value="1"/>
</dbReference>
<dbReference type="InterPro" id="IPR011009">
    <property type="entry name" value="Kinase-like_dom_sf"/>
</dbReference>
<comment type="catalytic activity">
    <reaction evidence="6">
        <text>a 1,2-diacyl-sn-glycero-3-phospho-(1D-myo-inositol) + ATP = a 1,2-diacyl-sn-glycero-3-phospho-(1D-myo-inositol-3-phosphate) + ADP + H(+)</text>
        <dbReference type="Rhea" id="RHEA:12709"/>
        <dbReference type="ChEBI" id="CHEBI:15378"/>
        <dbReference type="ChEBI" id="CHEBI:30616"/>
        <dbReference type="ChEBI" id="CHEBI:57880"/>
        <dbReference type="ChEBI" id="CHEBI:58088"/>
        <dbReference type="ChEBI" id="CHEBI:456216"/>
        <dbReference type="EC" id="2.7.1.137"/>
    </reaction>
    <physiologicalReaction direction="left-to-right" evidence="6">
        <dbReference type="Rhea" id="RHEA:12710"/>
    </physiologicalReaction>
</comment>
<keyword evidence="17" id="KW-1185">Reference proteome</keyword>
<feature type="region of interest" description="Disordered" evidence="9">
    <location>
        <begin position="1292"/>
        <end position="1315"/>
    </location>
</feature>
<dbReference type="SMART" id="SM00145">
    <property type="entry name" value="PI3Ka"/>
    <property type="match status" value="1"/>
</dbReference>
<keyword evidence="2" id="KW-0547">Nucleotide-binding</keyword>
<evidence type="ECO:0000256" key="3">
    <source>
        <dbReference type="ARBA" id="ARBA00022777"/>
    </source>
</evidence>
<accession>A0A2G8KGC0</accession>
<dbReference type="InterPro" id="IPR001683">
    <property type="entry name" value="PX_dom"/>
</dbReference>
<dbReference type="PROSITE" id="PS50195">
    <property type="entry name" value="PX"/>
    <property type="match status" value="1"/>
</dbReference>
<dbReference type="SUPFAM" id="SSF64268">
    <property type="entry name" value="PX domain"/>
    <property type="match status" value="1"/>
</dbReference>
<dbReference type="PROSITE" id="PS50290">
    <property type="entry name" value="PI3_4_KINASE_3"/>
    <property type="match status" value="1"/>
</dbReference>
<evidence type="ECO:0000259" key="12">
    <source>
        <dbReference type="PROSITE" id="PS50290"/>
    </source>
</evidence>
<comment type="similarity">
    <text evidence="8">Belongs to the PI3/PI4-kinase family.</text>
</comment>
<dbReference type="InterPro" id="IPR042236">
    <property type="entry name" value="PI3K_accessory_sf"/>
</dbReference>
<dbReference type="PROSITE" id="PS51546">
    <property type="entry name" value="PI3K_RBD"/>
    <property type="match status" value="1"/>
</dbReference>
<name>A0A2G8KGC0_STIJA</name>
<dbReference type="PROSITE" id="PS00916">
    <property type="entry name" value="PI3_4_KINASE_2"/>
    <property type="match status" value="1"/>
</dbReference>
<feature type="compositionally biased region" description="Basic and acidic residues" evidence="9">
    <location>
        <begin position="1292"/>
        <end position="1312"/>
    </location>
</feature>
<dbReference type="InterPro" id="IPR000008">
    <property type="entry name" value="C2_dom"/>
</dbReference>
<dbReference type="GO" id="GO:0035091">
    <property type="term" value="F:phosphatidylinositol binding"/>
    <property type="evidence" value="ECO:0007669"/>
    <property type="project" value="InterPro"/>
</dbReference>
<dbReference type="PROSITE" id="PS00915">
    <property type="entry name" value="PI3_4_KINASE_1"/>
    <property type="match status" value="1"/>
</dbReference>
<dbReference type="GO" id="GO:0016303">
    <property type="term" value="F:1-phosphatidylinositol-3-kinase activity"/>
    <property type="evidence" value="ECO:0007669"/>
    <property type="project" value="UniProtKB-EC"/>
</dbReference>
<dbReference type="GO" id="GO:0005942">
    <property type="term" value="C:phosphatidylinositol 3-kinase complex"/>
    <property type="evidence" value="ECO:0007669"/>
    <property type="project" value="TreeGrafter"/>
</dbReference>
<dbReference type="GO" id="GO:0043491">
    <property type="term" value="P:phosphatidylinositol 3-kinase/protein kinase B signal transduction"/>
    <property type="evidence" value="ECO:0007669"/>
    <property type="project" value="TreeGrafter"/>
</dbReference>
<dbReference type="Pfam" id="PF00454">
    <property type="entry name" value="PI3_PI4_kinase"/>
    <property type="match status" value="2"/>
</dbReference>
<dbReference type="SUPFAM" id="SSF54236">
    <property type="entry name" value="Ubiquitin-like"/>
    <property type="match status" value="1"/>
</dbReference>
<dbReference type="InterPro" id="IPR016024">
    <property type="entry name" value="ARM-type_fold"/>
</dbReference>
<dbReference type="Gene3D" id="1.10.1070.11">
    <property type="entry name" value="Phosphatidylinositol 3-/4-kinase, catalytic domain"/>
    <property type="match status" value="1"/>
</dbReference>
<dbReference type="Pfam" id="PF00613">
    <property type="entry name" value="PI3Ka"/>
    <property type="match status" value="1"/>
</dbReference>
<dbReference type="InterPro" id="IPR018936">
    <property type="entry name" value="PI3/4_kinase_CS"/>
</dbReference>
<dbReference type="InterPro" id="IPR001263">
    <property type="entry name" value="PI3K_accessory_dom"/>
</dbReference>
<dbReference type="EMBL" id="MRZV01000606">
    <property type="protein sequence ID" value="PIK47041.1"/>
    <property type="molecule type" value="Genomic_DNA"/>
</dbReference>
<dbReference type="OrthoDB" id="67688at2759"/>
<dbReference type="PANTHER" id="PTHR10048">
    <property type="entry name" value="PHOSPHATIDYLINOSITOL KINASE"/>
    <property type="match status" value="1"/>
</dbReference>
<dbReference type="Pfam" id="PF00168">
    <property type="entry name" value="C2"/>
    <property type="match status" value="1"/>
</dbReference>
<dbReference type="Pfam" id="PF00794">
    <property type="entry name" value="PI3K_rbd"/>
    <property type="match status" value="1"/>
</dbReference>
<dbReference type="SMART" id="SM00312">
    <property type="entry name" value="PX"/>
    <property type="match status" value="1"/>
</dbReference>
<dbReference type="SUPFAM" id="SSF56112">
    <property type="entry name" value="Protein kinase-like (PK-like)"/>
    <property type="match status" value="2"/>
</dbReference>
<comment type="catalytic activity">
    <reaction evidence="7">
        <text>a 1,2-diacyl-sn-glycero-3-phospho-(1D-myo-inositol 4-phosphate) + ATP = a 1,2-diacyl-sn-glycero-3-phospho-(1D-myo-inositol-3,4-bisphosphate) + ADP + H(+)</text>
        <dbReference type="Rhea" id="RHEA:18373"/>
        <dbReference type="ChEBI" id="CHEBI:15378"/>
        <dbReference type="ChEBI" id="CHEBI:30616"/>
        <dbReference type="ChEBI" id="CHEBI:57658"/>
        <dbReference type="ChEBI" id="CHEBI:58178"/>
        <dbReference type="ChEBI" id="CHEBI:456216"/>
        <dbReference type="EC" id="2.7.1.154"/>
    </reaction>
    <physiologicalReaction direction="left-to-right" evidence="7">
        <dbReference type="Rhea" id="RHEA:18374"/>
    </physiologicalReaction>
</comment>
<dbReference type="SMART" id="SM00142">
    <property type="entry name" value="PI3K_C2"/>
    <property type="match status" value="1"/>
</dbReference>
<dbReference type="PANTHER" id="PTHR10048:SF14">
    <property type="entry name" value="LD28067P"/>
    <property type="match status" value="1"/>
</dbReference>
<dbReference type="InterPro" id="IPR000341">
    <property type="entry name" value="PI3K_Ras-bd_dom"/>
</dbReference>
<reference evidence="16 17" key="1">
    <citation type="journal article" date="2017" name="PLoS Biol.">
        <title>The sea cucumber genome provides insights into morphological evolution and visceral regeneration.</title>
        <authorList>
            <person name="Zhang X."/>
            <person name="Sun L."/>
            <person name="Yuan J."/>
            <person name="Sun Y."/>
            <person name="Gao Y."/>
            <person name="Zhang L."/>
            <person name="Li S."/>
            <person name="Dai H."/>
            <person name="Hamel J.F."/>
            <person name="Liu C."/>
            <person name="Yu Y."/>
            <person name="Liu S."/>
            <person name="Lin W."/>
            <person name="Guo K."/>
            <person name="Jin S."/>
            <person name="Xu P."/>
            <person name="Storey K.B."/>
            <person name="Huan P."/>
            <person name="Zhang T."/>
            <person name="Zhou Y."/>
            <person name="Zhang J."/>
            <person name="Lin C."/>
            <person name="Li X."/>
            <person name="Xing L."/>
            <person name="Huo D."/>
            <person name="Sun M."/>
            <person name="Wang L."/>
            <person name="Mercier A."/>
            <person name="Li F."/>
            <person name="Yang H."/>
            <person name="Xiang J."/>
        </authorList>
    </citation>
    <scope>NUCLEOTIDE SEQUENCE [LARGE SCALE GENOMIC DNA]</scope>
    <source>
        <strain evidence="16">Shaxun</strain>
        <tissue evidence="16">Muscle</tissue>
    </source>
</reference>
<dbReference type="Gene3D" id="3.30.1010.10">
    <property type="entry name" value="Phosphatidylinositol 3-kinase Catalytic Subunit, Chain A, domain 4"/>
    <property type="match status" value="1"/>
</dbReference>
<organism evidence="16 17">
    <name type="scientific">Stichopus japonicus</name>
    <name type="common">Sea cucumber</name>
    <dbReference type="NCBI Taxonomy" id="307972"/>
    <lineage>
        <taxon>Eukaryota</taxon>
        <taxon>Metazoa</taxon>
        <taxon>Echinodermata</taxon>
        <taxon>Eleutherozoa</taxon>
        <taxon>Echinozoa</taxon>
        <taxon>Holothuroidea</taxon>
        <taxon>Aspidochirotacea</taxon>
        <taxon>Aspidochirotida</taxon>
        <taxon>Stichopodidae</taxon>
        <taxon>Apostichopus</taxon>
    </lineage>
</organism>
<dbReference type="GO" id="GO:0016477">
    <property type="term" value="P:cell migration"/>
    <property type="evidence" value="ECO:0007669"/>
    <property type="project" value="TreeGrafter"/>
</dbReference>
<feature type="domain" description="PX" evidence="11">
    <location>
        <begin position="1175"/>
        <end position="1292"/>
    </location>
</feature>
<dbReference type="GO" id="GO:0035005">
    <property type="term" value="F:1-phosphatidylinositol-4-phosphate 3-kinase activity"/>
    <property type="evidence" value="ECO:0007669"/>
    <property type="project" value="UniProtKB-EC"/>
</dbReference>
<evidence type="ECO:0000256" key="1">
    <source>
        <dbReference type="ARBA" id="ARBA00022679"/>
    </source>
</evidence>
<keyword evidence="4" id="KW-0067">ATP-binding</keyword>
<feature type="domain" description="PIK helical" evidence="13">
    <location>
        <begin position="429"/>
        <end position="603"/>
    </location>
</feature>
<dbReference type="InterPro" id="IPR000403">
    <property type="entry name" value="PI3/4_kinase_cat_dom"/>
</dbReference>
<evidence type="ECO:0000259" key="11">
    <source>
        <dbReference type="PROSITE" id="PS50195"/>
    </source>
</evidence>
<dbReference type="InterPro" id="IPR036940">
    <property type="entry name" value="PI3/4_kinase_cat_sf"/>
</dbReference>
<evidence type="ECO:0000256" key="2">
    <source>
        <dbReference type="ARBA" id="ARBA00022741"/>
    </source>
</evidence>
<dbReference type="InterPro" id="IPR035892">
    <property type="entry name" value="C2_domain_sf"/>
</dbReference>
<keyword evidence="5" id="KW-0443">Lipid metabolism</keyword>
<evidence type="ECO:0000313" key="16">
    <source>
        <dbReference type="EMBL" id="PIK47041.1"/>
    </source>
</evidence>
<dbReference type="InterPro" id="IPR015433">
    <property type="entry name" value="PI3/4_kinase"/>
</dbReference>
<sequence>MQHPVCAWNQCWASNYLQGNGKKGNPPHVYVIGVFTGCICPLFHPFYTLPLPLPHIIIQALCYTAEGNIDCDPGKYGLKIPGRSEYLLNDMVLGHLEYVQEKRKFDQDVELVLIAQEEISVALARTLEDDETEIDITSFTSLIDTPITTTVSRQGLDVLIDNFTSQSDKVFVALNAQHEVLIEPLVQSVKAICTTLAKVETNSISQAIQKLEVNITKSAVEGLTKAVFEFIDSYCQAFDTDFNKLQNDRKPAKNGVKDITTRGKRLSVRLDSVHRLPRAWKTSYDEFTVKLQLFYSGQPLHPLPLESWPTKITTGFFDRLTFAHVVELPYPISQLPREARLCFTLYGTASNPPEKVCLGWVVVPLFNYQSVLTSGTHLLGLWPNGNANPIGTCASNLLNMDSVILQVDFLRFKDELVFPSIEPMGAFNIRDFRELDKEDQNRLKEMLVKGSIKWNKVTAPSCGPRDTTAISSEGLPQILGAAPTWDWASLPEIYSLLSSWPPLEPLQAMQLLHPRFADQEIRYKAVKWMHLLQDDELCNFLPQLVQALKYESYHNSALVTFLLRRSLSSIRIAHYLFWYLQDTLQDEQFRQRAQLILGALLAICGNALCTELQKQMSLMEKLKQVADRIKGVKDVGRLHLNTIMALFHRDYLQNFLNNSSSDDLPNDLTRGVRLPTSPTLEVNGFKTQACTYFQSFTVPLKLSFHNNDKLGEDISVMFKVGEDMRQDMLTMQMIRIMDKLGFSEGLDLRMVVLGVCQLDQGVVRLSEIHSWRKLGRGEIRQPIKGNSVNVIIGAVAEWRKAVAFEAMGLRNWEVPGLVELVPNSETLRKIQVEHGVTGSFKDKPLALWLQKHNPTELEYEKAVENFTYSCAGYCVATYVLGVGDRHNDNIMITKTGHTFHVDFGKFLGNLQMFGLMRHLTFLYFLLIFNLQGPNTFRALIDMAYVINGATKTSRFQEFSIYVVRFNLVRKHAMFLLNLFGLLFVWESVWQVFQNLCSSTFSAITDDLINSINVDYVLSLSKRQFYQCLVTLTSDCCSCVPLCFTDAQYGKSQLSTTEDLKYVLDALRPEATDAEATTMFTRFIEASLARGRPRLISSSQSCPTKLFASSSTELSSLRNDTGEIRMPGSHKLVPDFCVFRWHDSLKIMSVRAEGERVGVNLLLRFGDSLPSLETDGKIKSATIFGIQKRYEDEKYYVYIIRIVREGQSDDLPSFIFRRYSEVVELHQKLGILYPHVKLPSLTGHKAVGRTHIKQVAEKRKAELEGYLTNLLQLKDVSVCDLVYTFFHPSLRDEKDSGQAKQGEKVKGEEKQTNEVEQGQIGGQVKLSIYYQKNALFIVVSHAKPVIFSFLQPTRGGSLPDPYVKTYLIPDPYKSTKKKTKVIKKTNNPTYNEVIMYKVSKEEAERRTVRLTIWNSDLLKEHPYMGGVDVILRQFDLSTKKTTRWFLLGELPSYC</sequence>
<evidence type="ECO:0000313" key="17">
    <source>
        <dbReference type="Proteomes" id="UP000230750"/>
    </source>
</evidence>